<reference evidence="3" key="1">
    <citation type="submission" date="2018-05" db="EMBL/GenBank/DDBJ databases">
        <title>Zavarzinia sp. HR-AS.</title>
        <authorList>
            <person name="Lee Y."/>
            <person name="Jeon C.O."/>
        </authorList>
    </citation>
    <scope>NUCLEOTIDE SEQUENCE [LARGE SCALE GENOMIC DNA]</scope>
    <source>
        <strain evidence="3">DSM 1231</strain>
    </source>
</reference>
<dbReference type="SMART" id="SM01101">
    <property type="entry name" value="CRISPR_assoc"/>
    <property type="match status" value="1"/>
</dbReference>
<proteinExistence type="predicted"/>
<dbReference type="InterPro" id="IPR010179">
    <property type="entry name" value="CRISPR-assoc_prot_Cse3"/>
</dbReference>
<gene>
    <name evidence="2" type="ORF">DKG75_17640</name>
</gene>
<dbReference type="Gene3D" id="3.30.70.1210">
    <property type="entry name" value="Crispr-associated protein, domain 2"/>
    <property type="match status" value="1"/>
</dbReference>
<comment type="caution">
    <text evidence="2">The sequence shown here is derived from an EMBL/GenBank/DDBJ whole genome shotgun (WGS) entry which is preliminary data.</text>
</comment>
<sequence>MARRRSPAAQCPAGDRRRSARLAQPVPWRGTAGGRRAPAETGRAAVTTALHMLQLALDGDRLARFGAGLGLDRRADSDGGYLCHALLTALFGAAAPKPFVLQVRAGGGPSLLAYAPADLPALAEIAALHATPDVYRIVDWPMSAAKPMPVFRPGQRLAFTVRVRPVVRIGRQHPCFKPGAEVDIFLARAEADRDGPKPDREDVYRQWLAAGLTQSGAALEQAALTGQRRTALLRRNAEGKRVAQRQQIDADLAGTLTVTEPEGFRRLVARGIGRHRAFGFGMLLLRPAA</sequence>
<dbReference type="OrthoDB" id="9795689at2"/>
<protein>
    <submittedName>
        <fullName evidence="2">Type I-E CRISPR-associated protein Cas6/Cse3/CasE</fullName>
    </submittedName>
</protein>
<dbReference type="AlphaFoldDB" id="A0A317E0C1"/>
<keyword evidence="3" id="KW-1185">Reference proteome</keyword>
<dbReference type="Pfam" id="PF08798">
    <property type="entry name" value="CRISPR_assoc"/>
    <property type="match status" value="1"/>
</dbReference>
<evidence type="ECO:0000313" key="2">
    <source>
        <dbReference type="EMBL" id="PWR18803.1"/>
    </source>
</evidence>
<dbReference type="EMBL" id="QGLF01000005">
    <property type="protein sequence ID" value="PWR18803.1"/>
    <property type="molecule type" value="Genomic_DNA"/>
</dbReference>
<feature type="region of interest" description="Disordered" evidence="1">
    <location>
        <begin position="1"/>
        <end position="41"/>
    </location>
</feature>
<name>A0A317E0C1_9PROT</name>
<dbReference type="Proteomes" id="UP000246077">
    <property type="component" value="Unassembled WGS sequence"/>
</dbReference>
<accession>A0A317E0C1</accession>
<evidence type="ECO:0000256" key="1">
    <source>
        <dbReference type="SAM" id="MobiDB-lite"/>
    </source>
</evidence>
<evidence type="ECO:0000313" key="3">
    <source>
        <dbReference type="Proteomes" id="UP000246077"/>
    </source>
</evidence>
<organism evidence="2 3">
    <name type="scientific">Zavarzinia compransoris</name>
    <dbReference type="NCBI Taxonomy" id="1264899"/>
    <lineage>
        <taxon>Bacteria</taxon>
        <taxon>Pseudomonadati</taxon>
        <taxon>Pseudomonadota</taxon>
        <taxon>Alphaproteobacteria</taxon>
        <taxon>Rhodospirillales</taxon>
        <taxon>Zavarziniaceae</taxon>
        <taxon>Zavarzinia</taxon>
    </lineage>
</organism>
<dbReference type="SUPFAM" id="SSF117987">
    <property type="entry name" value="CRISPR-associated protein"/>
    <property type="match status" value="1"/>
</dbReference>